<dbReference type="EMBL" id="ASHM01001289">
    <property type="protein sequence ID" value="PNY06399.1"/>
    <property type="molecule type" value="Genomic_DNA"/>
</dbReference>
<keyword evidence="1" id="KW-0472">Membrane</keyword>
<comment type="caution">
    <text evidence="2">The sequence shown here is derived from an EMBL/GenBank/DDBJ whole genome shotgun (WGS) entry which is preliminary data.</text>
</comment>
<evidence type="ECO:0000256" key="1">
    <source>
        <dbReference type="SAM" id="Phobius"/>
    </source>
</evidence>
<organism evidence="2 3">
    <name type="scientific">Trifolium pratense</name>
    <name type="common">Red clover</name>
    <dbReference type="NCBI Taxonomy" id="57577"/>
    <lineage>
        <taxon>Eukaryota</taxon>
        <taxon>Viridiplantae</taxon>
        <taxon>Streptophyta</taxon>
        <taxon>Embryophyta</taxon>
        <taxon>Tracheophyta</taxon>
        <taxon>Spermatophyta</taxon>
        <taxon>Magnoliopsida</taxon>
        <taxon>eudicotyledons</taxon>
        <taxon>Gunneridae</taxon>
        <taxon>Pentapetalae</taxon>
        <taxon>rosids</taxon>
        <taxon>fabids</taxon>
        <taxon>Fabales</taxon>
        <taxon>Fabaceae</taxon>
        <taxon>Papilionoideae</taxon>
        <taxon>50 kb inversion clade</taxon>
        <taxon>NPAAA clade</taxon>
        <taxon>Hologalegina</taxon>
        <taxon>IRL clade</taxon>
        <taxon>Trifolieae</taxon>
        <taxon>Trifolium</taxon>
    </lineage>
</organism>
<keyword evidence="2" id="KW-0808">Transferase</keyword>
<accession>A0A2K3NTP0</accession>
<sequence length="164" mass="17528">MSVKSFPSALVPCQPGEAFVNYPTRPVDTTTDFEGTTNMQQSQPGCNHVGAAAGRTANVGAARIKGAAAIEEITHGVGILGFSHAALVFFSPLHFLIAFLFPLLRASFSVRFMCPIFCDSAAHHCPKASVCYHSEAAAAIEEITHGVQRSVPRLSRHIFGDIDD</sequence>
<feature type="transmembrane region" description="Helical" evidence="1">
    <location>
        <begin position="85"/>
        <end position="104"/>
    </location>
</feature>
<reference evidence="2 3" key="2">
    <citation type="journal article" date="2017" name="Front. Plant Sci.">
        <title>Gene Classification and Mining of Molecular Markers Useful in Red Clover (Trifolium pratense) Breeding.</title>
        <authorList>
            <person name="Istvanek J."/>
            <person name="Dluhosova J."/>
            <person name="Dluhos P."/>
            <person name="Patkova L."/>
            <person name="Nedelnik J."/>
            <person name="Repkova J."/>
        </authorList>
    </citation>
    <scope>NUCLEOTIDE SEQUENCE [LARGE SCALE GENOMIC DNA]</scope>
    <source>
        <strain evidence="3">cv. Tatra</strain>
        <tissue evidence="2">Young leaves</tissue>
    </source>
</reference>
<keyword evidence="1" id="KW-1133">Transmembrane helix</keyword>
<keyword evidence="1" id="KW-0812">Transmembrane</keyword>
<dbReference type="Proteomes" id="UP000236291">
    <property type="component" value="Unassembled WGS sequence"/>
</dbReference>
<dbReference type="STRING" id="57577.A0A2K3NTP0"/>
<evidence type="ECO:0000313" key="2">
    <source>
        <dbReference type="EMBL" id="PNY06399.1"/>
    </source>
</evidence>
<keyword evidence="2" id="KW-0418">Kinase</keyword>
<dbReference type="AlphaFoldDB" id="A0A2K3NTP0"/>
<dbReference type="GO" id="GO:0016301">
    <property type="term" value="F:kinase activity"/>
    <property type="evidence" value="ECO:0007669"/>
    <property type="project" value="UniProtKB-KW"/>
</dbReference>
<proteinExistence type="predicted"/>
<protein>
    <submittedName>
        <fullName evidence="2">Cyclin-dependent kinase</fullName>
    </submittedName>
</protein>
<dbReference type="ExpressionAtlas" id="A0A2K3NTP0">
    <property type="expression patterns" value="baseline"/>
</dbReference>
<name>A0A2K3NTP0_TRIPR</name>
<gene>
    <name evidence="2" type="ORF">L195_g002864</name>
</gene>
<reference evidence="2 3" key="1">
    <citation type="journal article" date="2014" name="Am. J. Bot.">
        <title>Genome assembly and annotation for red clover (Trifolium pratense; Fabaceae).</title>
        <authorList>
            <person name="Istvanek J."/>
            <person name="Jaros M."/>
            <person name="Krenek A."/>
            <person name="Repkova J."/>
        </authorList>
    </citation>
    <scope>NUCLEOTIDE SEQUENCE [LARGE SCALE GENOMIC DNA]</scope>
    <source>
        <strain evidence="3">cv. Tatra</strain>
        <tissue evidence="2">Young leaves</tissue>
    </source>
</reference>
<evidence type="ECO:0000313" key="3">
    <source>
        <dbReference type="Proteomes" id="UP000236291"/>
    </source>
</evidence>